<dbReference type="EMBL" id="JAPDRL010000007">
    <property type="protein sequence ID" value="KAJ9668460.1"/>
    <property type="molecule type" value="Genomic_DNA"/>
</dbReference>
<evidence type="ECO:0000313" key="6">
    <source>
        <dbReference type="Proteomes" id="UP001172684"/>
    </source>
</evidence>
<protein>
    <recommendedName>
        <fullName evidence="4">Fibronectin type-III domain-containing protein</fullName>
    </recommendedName>
</protein>
<dbReference type="PROSITE" id="PS50853">
    <property type="entry name" value="FN3"/>
    <property type="match status" value="1"/>
</dbReference>
<feature type="region of interest" description="Disordered" evidence="3">
    <location>
        <begin position="243"/>
        <end position="320"/>
    </location>
</feature>
<evidence type="ECO:0000256" key="3">
    <source>
        <dbReference type="SAM" id="MobiDB-lite"/>
    </source>
</evidence>
<feature type="region of interest" description="Disordered" evidence="3">
    <location>
        <begin position="152"/>
        <end position="224"/>
    </location>
</feature>
<feature type="region of interest" description="Disordered" evidence="3">
    <location>
        <begin position="581"/>
        <end position="705"/>
    </location>
</feature>
<feature type="region of interest" description="Disordered" evidence="3">
    <location>
        <begin position="718"/>
        <end position="1176"/>
    </location>
</feature>
<dbReference type="Gene3D" id="2.60.40.10">
    <property type="entry name" value="Immunoglobulins"/>
    <property type="match status" value="1"/>
</dbReference>
<feature type="compositionally biased region" description="Basic and acidic residues" evidence="3">
    <location>
        <begin position="738"/>
        <end position="750"/>
    </location>
</feature>
<proteinExistence type="predicted"/>
<feature type="compositionally biased region" description="Polar residues" evidence="3">
    <location>
        <begin position="1112"/>
        <end position="1124"/>
    </location>
</feature>
<feature type="compositionally biased region" description="Polar residues" evidence="3">
    <location>
        <begin position="686"/>
        <end position="695"/>
    </location>
</feature>
<keyword evidence="1" id="KW-0175">Coiled coil</keyword>
<dbReference type="InterPro" id="IPR013783">
    <property type="entry name" value="Ig-like_fold"/>
</dbReference>
<feature type="compositionally biased region" description="Acidic residues" evidence="3">
    <location>
        <begin position="209"/>
        <end position="224"/>
    </location>
</feature>
<organism evidence="5 6">
    <name type="scientific">Coniosporium apollinis</name>
    <dbReference type="NCBI Taxonomy" id="61459"/>
    <lineage>
        <taxon>Eukaryota</taxon>
        <taxon>Fungi</taxon>
        <taxon>Dikarya</taxon>
        <taxon>Ascomycota</taxon>
        <taxon>Pezizomycotina</taxon>
        <taxon>Dothideomycetes</taxon>
        <taxon>Dothideomycetes incertae sedis</taxon>
        <taxon>Coniosporium</taxon>
    </lineage>
</organism>
<feature type="compositionally biased region" description="Basic and acidic residues" evidence="3">
    <location>
        <begin position="586"/>
        <end position="605"/>
    </location>
</feature>
<dbReference type="InterPro" id="IPR003961">
    <property type="entry name" value="FN3_dom"/>
</dbReference>
<evidence type="ECO:0000259" key="4">
    <source>
        <dbReference type="PROSITE" id="PS50853"/>
    </source>
</evidence>
<accession>A0ABQ9P1H3</accession>
<evidence type="ECO:0000313" key="5">
    <source>
        <dbReference type="EMBL" id="KAJ9668460.1"/>
    </source>
</evidence>
<feature type="region of interest" description="Disordered" evidence="3">
    <location>
        <begin position="389"/>
        <end position="415"/>
    </location>
</feature>
<dbReference type="CDD" id="cd00063">
    <property type="entry name" value="FN3"/>
    <property type="match status" value="1"/>
</dbReference>
<dbReference type="CDD" id="cd06503">
    <property type="entry name" value="ATP-synt_Fo_b"/>
    <property type="match status" value="1"/>
</dbReference>
<dbReference type="PANTHER" id="PTHR47968:SF75">
    <property type="entry name" value="CENTROMERE-ASSOCIATED PROTEIN E"/>
    <property type="match status" value="1"/>
</dbReference>
<dbReference type="Proteomes" id="UP001172684">
    <property type="component" value="Unassembled WGS sequence"/>
</dbReference>
<gene>
    <name evidence="5" type="ORF">H2201_001508</name>
</gene>
<evidence type="ECO:0000256" key="1">
    <source>
        <dbReference type="ARBA" id="ARBA00023054"/>
    </source>
</evidence>
<evidence type="ECO:0000256" key="2">
    <source>
        <dbReference type="ARBA" id="ARBA00023175"/>
    </source>
</evidence>
<dbReference type="InterPro" id="IPR027640">
    <property type="entry name" value="Kinesin-like_fam"/>
</dbReference>
<sequence>MEGLASFTSSWLQTLCTFAALFWLFARAYQVLAKPVDELVNLLGLEVPVAPIVSLAGIKADGCILHWKAPDPRGSVAAYKIQLNGIIVGEVTIQDTSIQVRHLQPNHYYTIRVIAVSPSNFHAASEPIRLRTKPAVSEDFFDHACHGDDKDAAACDGHPGPAPSILPYKAFSEASNPTPSPPSMAREHSSQPHARRGTVQRRHSPASLDAEEESDPPDTSQDEDSIEQLTAKFESLMRENEDVEKQIAEEEQEFQRARDSLLKQRDHLKQQLKDREDASRELKKQVASLERANATAQARRATQEKLLQQKQSERQKIRDDMKRWQREIGELRAEVERMEREKRAYQETSAETIIDMRNRHAEEQQANKALDQAIREKGIQIKELEDKRKLEEDERETGGRGYEEISEAEEDRQANERKDALLAQYNINQRDLQQALYELRQAHDRLTFINQRRASQPQVFSPPGLDGASARPSTRRRRTDSIRNEAASSTGFAISSGPPFKGSMSSISPTFASPPPFFNVINGMTNYNATVAAAPSQTDIESIGPLGPMSPTAGSLLPSGLFDKEDDFKAKGNLFEENMEANHQGKGKERMQEDPGPHTQEEAGRRSISPAERSTKSSVLPGYDGMPRFPGLGALGTLEQAVQGPTSPSSFHSPSPSVFASPRESAAHLSNFSTAESGIESDRQSIRSTSGSYRTPSGGVLPGSTRFAQLFNLNRQRGKTIEDGPPLGSLKGSQSHSMPREDRLQDDAGAQRRRGSHSYGTWGNLLSNPLGRSPGSSSKLAGGGESDSSPKSIATRKRAFNLFGPKADALPKGDGWPAFLGMDRPASPRPGSVRSFDRELPRPSSESVRKLGWAASMTTSPLNDAWSGMAASHSFSRHPSRRPSVQYSQPPGLTYSMPLPENDPPELPDLLPPTSSPLQDPIGTHRPLPSSQTPSLNPAAPSFLSRFTLNRDKSDRSESSDKEAKKAEKAAEKAEKAEKKRREKEAKSKEKDRQLSSDDEPSAPQTPRAETPATADTSPSESRKSKDSRSISTANDSTYGDLDRTPSESLGSSVSMTAGAGTAGKESFMQKLSRKSSSTKFPFNKSGGLFSSSKRGSEGGFALDAPDDENEGVTSRADSSQQGSPMLGSEKGERERGNRSSGLSWSSFKGKMGKKGDKAPSLSESFDSVDEGVEED</sequence>
<feature type="compositionally biased region" description="Polar residues" evidence="3">
    <location>
        <begin position="758"/>
        <end position="767"/>
    </location>
</feature>
<feature type="compositionally biased region" description="Acidic residues" evidence="3">
    <location>
        <begin position="1167"/>
        <end position="1176"/>
    </location>
</feature>
<keyword evidence="2" id="KW-0505">Motor protein</keyword>
<dbReference type="SMART" id="SM00060">
    <property type="entry name" value="FN3"/>
    <property type="match status" value="1"/>
</dbReference>
<feature type="compositionally biased region" description="Basic residues" evidence="3">
    <location>
        <begin position="193"/>
        <end position="204"/>
    </location>
</feature>
<feature type="compositionally biased region" description="Basic and acidic residues" evidence="3">
    <location>
        <begin position="243"/>
        <end position="284"/>
    </location>
</feature>
<feature type="compositionally biased region" description="Basic and acidic residues" evidence="3">
    <location>
        <begin position="949"/>
        <end position="996"/>
    </location>
</feature>
<feature type="region of interest" description="Disordered" evidence="3">
    <location>
        <begin position="453"/>
        <end position="500"/>
    </location>
</feature>
<keyword evidence="6" id="KW-1185">Reference proteome</keyword>
<feature type="compositionally biased region" description="Low complexity" evidence="3">
    <location>
        <begin position="645"/>
        <end position="662"/>
    </location>
</feature>
<feature type="compositionally biased region" description="Pro residues" evidence="3">
    <location>
        <begin position="901"/>
        <end position="915"/>
    </location>
</feature>
<reference evidence="5" key="1">
    <citation type="submission" date="2022-10" db="EMBL/GenBank/DDBJ databases">
        <title>Culturing micro-colonial fungi from biological soil crusts in the Mojave desert and describing Neophaeococcomyces mojavensis, and introducing the new genera and species Taxawa tesnikishii.</title>
        <authorList>
            <person name="Kurbessoian T."/>
            <person name="Stajich J.E."/>
        </authorList>
    </citation>
    <scope>NUCLEOTIDE SEQUENCE</scope>
    <source>
        <strain evidence="5">TK_1</strain>
    </source>
</reference>
<dbReference type="SUPFAM" id="SSF49265">
    <property type="entry name" value="Fibronectin type III"/>
    <property type="match status" value="1"/>
</dbReference>
<name>A0ABQ9P1H3_9PEZI</name>
<dbReference type="InterPro" id="IPR036116">
    <property type="entry name" value="FN3_sf"/>
</dbReference>
<feature type="compositionally biased region" description="Polar residues" evidence="3">
    <location>
        <begin position="1047"/>
        <end position="1056"/>
    </location>
</feature>
<feature type="compositionally biased region" description="Basic and acidic residues" evidence="3">
    <location>
        <begin position="389"/>
        <end position="403"/>
    </location>
</feature>
<feature type="compositionally biased region" description="Basic and acidic residues" evidence="3">
    <location>
        <begin position="311"/>
        <end position="320"/>
    </location>
</feature>
<feature type="domain" description="Fibronectin type-III" evidence="4">
    <location>
        <begin position="47"/>
        <end position="135"/>
    </location>
</feature>
<dbReference type="PANTHER" id="PTHR47968">
    <property type="entry name" value="CENTROMERE PROTEIN E"/>
    <property type="match status" value="1"/>
</dbReference>
<dbReference type="Pfam" id="PF00041">
    <property type="entry name" value="fn3"/>
    <property type="match status" value="1"/>
</dbReference>
<comment type="caution">
    <text evidence="5">The sequence shown here is derived from an EMBL/GenBank/DDBJ whole genome shotgun (WGS) entry which is preliminary data.</text>
</comment>
<feature type="compositionally biased region" description="Low complexity" evidence="3">
    <location>
        <begin position="291"/>
        <end position="300"/>
    </location>
</feature>